<dbReference type="SUPFAM" id="SSF50978">
    <property type="entry name" value="WD40 repeat-like"/>
    <property type="match status" value="1"/>
</dbReference>
<dbReference type="Pfam" id="PF19193">
    <property type="entry name" value="Tectonin"/>
    <property type="match status" value="1"/>
</dbReference>
<feature type="compositionally biased region" description="Acidic residues" evidence="1">
    <location>
        <begin position="1551"/>
        <end position="1565"/>
    </location>
</feature>
<dbReference type="PANTHER" id="PTHR23287:SF16">
    <property type="entry name" value="TECTONIN BETA-PROPELLER REPEAT-CONTAINING PROTEIN 2"/>
    <property type="match status" value="1"/>
</dbReference>
<evidence type="ECO:0000313" key="3">
    <source>
        <dbReference type="EMBL" id="CAL8111418.1"/>
    </source>
</evidence>
<feature type="compositionally biased region" description="Polar residues" evidence="1">
    <location>
        <begin position="1538"/>
        <end position="1547"/>
    </location>
</feature>
<feature type="region of interest" description="Disordered" evidence="1">
    <location>
        <begin position="1534"/>
        <end position="1565"/>
    </location>
</feature>
<proteinExistence type="predicted"/>
<gene>
    <name evidence="3" type="ORF">ODALV1_LOCUS15018</name>
</gene>
<dbReference type="InterPro" id="IPR036322">
    <property type="entry name" value="WD40_repeat_dom_sf"/>
</dbReference>
<feature type="compositionally biased region" description="Low complexity" evidence="1">
    <location>
        <begin position="676"/>
        <end position="690"/>
    </location>
</feature>
<dbReference type="SUPFAM" id="SSF50985">
    <property type="entry name" value="RCC1/BLIP-II"/>
    <property type="match status" value="1"/>
</dbReference>
<feature type="compositionally biased region" description="Low complexity" evidence="1">
    <location>
        <begin position="924"/>
        <end position="938"/>
    </location>
</feature>
<evidence type="ECO:0000259" key="2">
    <source>
        <dbReference type="Pfam" id="PF23756"/>
    </source>
</evidence>
<dbReference type="Gene3D" id="2.130.10.10">
    <property type="entry name" value="YVTN repeat-like/Quinoprotein amine dehydrogenase"/>
    <property type="match status" value="1"/>
</dbReference>
<feature type="region of interest" description="Disordered" evidence="1">
    <location>
        <begin position="601"/>
        <end position="627"/>
    </location>
</feature>
<evidence type="ECO:0000256" key="1">
    <source>
        <dbReference type="SAM" id="MobiDB-lite"/>
    </source>
</evidence>
<dbReference type="InterPro" id="IPR015943">
    <property type="entry name" value="WD40/YVTN_repeat-like_dom_sf"/>
</dbReference>
<dbReference type="InterPro" id="IPR006624">
    <property type="entry name" value="Beta-propeller_rpt_TECPR"/>
</dbReference>
<name>A0ABP1QUQ7_9HEXA</name>
<feature type="compositionally biased region" description="Basic and acidic residues" evidence="1">
    <location>
        <begin position="610"/>
        <end position="622"/>
    </location>
</feature>
<dbReference type="EMBL" id="CAXLJM020000046">
    <property type="protein sequence ID" value="CAL8111418.1"/>
    <property type="molecule type" value="Genomic_DNA"/>
</dbReference>
<organism evidence="3 4">
    <name type="scientific">Orchesella dallaii</name>
    <dbReference type="NCBI Taxonomy" id="48710"/>
    <lineage>
        <taxon>Eukaryota</taxon>
        <taxon>Metazoa</taxon>
        <taxon>Ecdysozoa</taxon>
        <taxon>Arthropoda</taxon>
        <taxon>Hexapoda</taxon>
        <taxon>Collembola</taxon>
        <taxon>Entomobryomorpha</taxon>
        <taxon>Entomobryoidea</taxon>
        <taxon>Orchesellidae</taxon>
        <taxon>Orchesellinae</taxon>
        <taxon>Orchesella</taxon>
    </lineage>
</organism>
<feature type="compositionally biased region" description="Basic and acidic residues" evidence="1">
    <location>
        <begin position="814"/>
        <end position="824"/>
    </location>
</feature>
<dbReference type="SMART" id="SM00706">
    <property type="entry name" value="TECPR"/>
    <property type="match status" value="9"/>
</dbReference>
<feature type="region of interest" description="Disordered" evidence="1">
    <location>
        <begin position="42"/>
        <end position="62"/>
    </location>
</feature>
<dbReference type="InterPro" id="IPR009091">
    <property type="entry name" value="RCC1/BLIP-II"/>
</dbReference>
<keyword evidence="4" id="KW-1185">Reference proteome</keyword>
<feature type="domain" description="HPS5-like beta-propeller" evidence="2">
    <location>
        <begin position="108"/>
        <end position="431"/>
    </location>
</feature>
<dbReference type="PANTHER" id="PTHR23287">
    <property type="entry name" value="RUBY-EYE2-LIKE PROTEIN"/>
    <property type="match status" value="1"/>
</dbReference>
<dbReference type="InterPro" id="IPR056499">
    <property type="entry name" value="Beta-prop_HPS5-like"/>
</dbReference>
<feature type="region of interest" description="Disordered" evidence="1">
    <location>
        <begin position="784"/>
        <end position="851"/>
    </location>
</feature>
<feature type="compositionally biased region" description="Polar residues" evidence="1">
    <location>
        <begin position="800"/>
        <end position="811"/>
    </location>
</feature>
<dbReference type="Pfam" id="PF23756">
    <property type="entry name" value="Beta-prop_HPS5"/>
    <property type="match status" value="1"/>
</dbReference>
<protein>
    <recommendedName>
        <fullName evidence="2">HPS5-like beta-propeller domain-containing protein</fullName>
    </recommendedName>
</protein>
<accession>A0ABP1QUQ7</accession>
<dbReference type="Proteomes" id="UP001642540">
    <property type="component" value="Unassembled WGS sequence"/>
</dbReference>
<evidence type="ECO:0000313" key="4">
    <source>
        <dbReference type="Proteomes" id="UP001642540"/>
    </source>
</evidence>
<reference evidence="3 4" key="1">
    <citation type="submission" date="2024-08" db="EMBL/GenBank/DDBJ databases">
        <authorList>
            <person name="Cucini C."/>
            <person name="Frati F."/>
        </authorList>
    </citation>
    <scope>NUCLEOTIDE SEQUENCE [LARGE SCALE GENOMIC DNA]</scope>
</reference>
<feature type="region of interest" description="Disordered" evidence="1">
    <location>
        <begin position="672"/>
        <end position="695"/>
    </location>
</feature>
<feature type="region of interest" description="Disordered" evidence="1">
    <location>
        <begin position="870"/>
        <end position="938"/>
    </location>
</feature>
<feature type="compositionally biased region" description="Low complexity" evidence="1">
    <location>
        <begin position="870"/>
        <end position="881"/>
    </location>
</feature>
<sequence>MSNGMDSENNIVEEATEELLKSQEEPSVHCIRIDVSEVNFPDDGDGAYSEQSSAAATPLERSQEVTQDNLRLEDALALPKTVSLKEWSTLINLLARIPVKAQRGLSTLDLKLTCISTMSGSEEILVIGTNVGIVYWYNRKTDVLDRLRCEGLNAVTSLNCICTVDYMVAAGNQAGIVTIFQIPRDPSQDNKTSTPSDFYNRKTKKSQRFLIQELHKGAVTALEWSRNGMKLFSGDQTGHVVVTDIDYDLVQIRSSVLLCENYEIVQLSYTRRNLLICSTFRSIIYSLESKSFNKVGSLQRKIMGKFGGLIVSSAWEESPKVYSVRPGARLWVADLSGVVKHTIKFKELLLAGSQPEIPVIKPPKPHPRPTSQDQDIQFSRVFRFMKDYLVTYYKDILYVMDARSTIVLGTCQQLRSILDVAVNKDEIFILESSRNVIRLSAKPDKFAGSNLFNVYSNVSTNSNANSATTNNNTFHDDFSSGFKNIPDIMSASISDFRFPQEPINFLTSKFKETSTKVLPKINSTINTIKTVIEADADIEDGQKLFGDGVTPGMVALDDSDLPYLDLLSSPPQESQPVFVPEPERFQKITNLPFEDVVVETKPKRKKGMRKKGDLAASKKEGSSDVASDSLSVSSVYSNASTGSDNNVSGAGLGVASSSSAFSSARKLSFKSDATLSSSNSGSEGIPSSSSESKDQLGIPISLSQSWTIGTLLPNKSVTTEELHLKEELLARRLKWPELLPDSVSAEGLFDDLPGATLTGPTDENNCWQVNLNRREDRESISTLVGTFNPQSSDGDDTDSRTLSLENPSSLGTVIERKVLRRNGENEDEADEKTQDTQSDSDSSEGDEDRYYVDIYTRYRNTDSFSSVLSYGPPSGSSYQSVTKVPINTSSNGNEVEKPVSADLNRPPLPPSTSEELDNSKEASGDTTTTTTTSSSVEEVDSIVESKVFTDEHWRRWRLPGSGSIAQITMCDHYIICVGCKGIVYYAMLNAVGLDWKSTNYSASNIAVSPCGTVLWRIHKGDLYSLTNISENSPIAKEGGEEWSKLTQKRDVLTASVQKSFGWVVKSDGSLEFCIGLAETKLVPYFEKVYTPWPIQEVTCCGHKLWGLTTDGRIVLRIGTSNFNPKGVDWLELKWSIKVAPACSISCGVLREDGVPSVWFADSDTNLYFTFDEKDSKGEWMPWKVSVSNCVVYPVAPSKSVLLNSIKETVSKSLKSFVQTKSALALCSSKYSVWFAAAESLIIYGNRNAITGHCWKPLRIDRGITAPSSWTNIYANSVYKGHGNLWITDSNGYLYYLPHGGGKLQQIDLPMFTEGQIINVAPAPEALWALTSTGDIYGRCNISSMDSIGKGWRQISMCTLKSSQIVHVSCGSEVAWAVDDRGEVYMMVGSLKPPGAQDMSSAWVKVEASVCCKGVFTKIYVGANDSMIWALDNKKRVYVRQAVFPECRIGTGWLLVKGIDAVMLAISDTGVWALSSNGDIYRRYGITKTNFVGDYWRKTPGAASSLAVSLCDELWALNSEGYLLKHSKKSMEFVRDTDSANSSRSPSRTVLDEEDEDWELVDNPEF</sequence>
<comment type="caution">
    <text evidence="3">The sequence shown here is derived from an EMBL/GenBank/DDBJ whole genome shotgun (WGS) entry which is preliminary data.</text>
</comment>